<dbReference type="InterPro" id="IPR000914">
    <property type="entry name" value="SBP_5_dom"/>
</dbReference>
<accession>A0A7S8CDY0</accession>
<dbReference type="InterPro" id="IPR030678">
    <property type="entry name" value="Peptide/Ni-bd"/>
</dbReference>
<protein>
    <recommendedName>
        <fullName evidence="1">Solute-binding protein family 5 domain-containing protein</fullName>
    </recommendedName>
</protein>
<dbReference type="Gene3D" id="3.10.105.10">
    <property type="entry name" value="Dipeptide-binding Protein, Domain 3"/>
    <property type="match status" value="1"/>
</dbReference>
<dbReference type="InterPro" id="IPR039424">
    <property type="entry name" value="SBP_5"/>
</dbReference>
<gene>
    <name evidence="2" type="ORF">G8O30_15490</name>
</gene>
<dbReference type="Gene3D" id="3.40.190.10">
    <property type="entry name" value="Periplasmic binding protein-like II"/>
    <property type="match status" value="1"/>
</dbReference>
<feature type="domain" description="Solute-binding protein family 5" evidence="1">
    <location>
        <begin position="45"/>
        <end position="395"/>
    </location>
</feature>
<dbReference type="GO" id="GO:0042597">
    <property type="term" value="C:periplasmic space"/>
    <property type="evidence" value="ECO:0007669"/>
    <property type="project" value="UniProtKB-ARBA"/>
</dbReference>
<evidence type="ECO:0000259" key="1">
    <source>
        <dbReference type="Pfam" id="PF00496"/>
    </source>
</evidence>
<sequence length="485" mass="56580">MELKLNFTQKITNLSPSYCIGTNEVNISKLLYRPLYEYENNELRMNLVVSDNHNDDFTTWTISICNFYWSDGSEGNIGDLVKTWENIIRENLQYSSYLLNIKGASEFKNQENSKIIGLKIKDTKTISIEFIVPIPYFRELLTNINLSPVKGVDNQITPYTIEDFINNKTIHTNNSYKIHSWSSKELVVKSTTKNNIYNKIHFTFSTDYNQILNRLNIGDLHIHDGGTIDGEPNARYLEKYLKYYDFLSTFYLFFNMSKEDKIPVALRRELMQVVHNDVFITGTDKVQTDALIPSGIRNWSTVSYTNDTGYKCISIEQPIVFICNDEPQYVKLSEKLINLWESRLQVRFKLEIYSWDEFVIKLSNGSYDIARAGWVADFPHPHSFYEVLLSDSESNYSKWKNEKFDNLIKESRIIEDLQIMKQKFIKADCLLKKEIPVLPIYEHKLRQLIGNNVINFDISNTGVINYKTTKLTLRGGENNEKDRSS</sequence>
<dbReference type="AlphaFoldDB" id="A0A7S8CDY0"/>
<keyword evidence="3" id="KW-1185">Reference proteome</keyword>
<dbReference type="Gene3D" id="3.90.76.10">
    <property type="entry name" value="Dipeptide-binding Protein, Domain 1"/>
    <property type="match status" value="1"/>
</dbReference>
<name>A0A7S8CDY0_9BACI</name>
<dbReference type="PANTHER" id="PTHR30290:SF83">
    <property type="entry name" value="ABC TRANSPORTER SUBSTRATE-BINDING PROTEIN"/>
    <property type="match status" value="1"/>
</dbReference>
<proteinExistence type="predicted"/>
<dbReference type="Pfam" id="PF00496">
    <property type="entry name" value="SBP_bac_5"/>
    <property type="match status" value="1"/>
</dbReference>
<evidence type="ECO:0000313" key="3">
    <source>
        <dbReference type="Proteomes" id="UP000593626"/>
    </source>
</evidence>
<dbReference type="SUPFAM" id="SSF53850">
    <property type="entry name" value="Periplasmic binding protein-like II"/>
    <property type="match status" value="1"/>
</dbReference>
<dbReference type="KEGG" id="mcui:G8O30_15490"/>
<dbReference type="GO" id="GO:1904680">
    <property type="term" value="F:peptide transmembrane transporter activity"/>
    <property type="evidence" value="ECO:0007669"/>
    <property type="project" value="TreeGrafter"/>
</dbReference>
<dbReference type="GO" id="GO:0043190">
    <property type="term" value="C:ATP-binding cassette (ABC) transporter complex"/>
    <property type="evidence" value="ECO:0007669"/>
    <property type="project" value="InterPro"/>
</dbReference>
<dbReference type="EMBL" id="CP049742">
    <property type="protein sequence ID" value="QPC48219.1"/>
    <property type="molecule type" value="Genomic_DNA"/>
</dbReference>
<dbReference type="Proteomes" id="UP000593626">
    <property type="component" value="Chromosome"/>
</dbReference>
<dbReference type="GO" id="GO:0015833">
    <property type="term" value="P:peptide transport"/>
    <property type="evidence" value="ECO:0007669"/>
    <property type="project" value="TreeGrafter"/>
</dbReference>
<dbReference type="PANTHER" id="PTHR30290">
    <property type="entry name" value="PERIPLASMIC BINDING COMPONENT OF ABC TRANSPORTER"/>
    <property type="match status" value="1"/>
</dbReference>
<reference evidence="2 3" key="1">
    <citation type="submission" date="2019-07" db="EMBL/GenBank/DDBJ databases">
        <title>Genome sequence of 2 isolates from Red Sea Mangroves.</title>
        <authorList>
            <person name="Sefrji F."/>
            <person name="Michoud G."/>
            <person name="Merlino G."/>
            <person name="Daffonchio D."/>
        </authorList>
    </citation>
    <scope>NUCLEOTIDE SEQUENCE [LARGE SCALE GENOMIC DNA]</scope>
    <source>
        <strain evidence="2 3">R1DC41</strain>
    </source>
</reference>
<evidence type="ECO:0000313" key="2">
    <source>
        <dbReference type="EMBL" id="QPC48219.1"/>
    </source>
</evidence>
<dbReference type="RefSeq" id="WP_239672906.1">
    <property type="nucleotide sequence ID" value="NZ_CP049742.1"/>
</dbReference>
<organism evidence="2 3">
    <name type="scientific">Mangrovibacillus cuniculi</name>
    <dbReference type="NCBI Taxonomy" id="2593652"/>
    <lineage>
        <taxon>Bacteria</taxon>
        <taxon>Bacillati</taxon>
        <taxon>Bacillota</taxon>
        <taxon>Bacilli</taxon>
        <taxon>Bacillales</taxon>
        <taxon>Bacillaceae</taxon>
        <taxon>Mangrovibacillus</taxon>
    </lineage>
</organism>
<dbReference type="PIRSF" id="PIRSF002741">
    <property type="entry name" value="MppA"/>
    <property type="match status" value="1"/>
</dbReference>